<dbReference type="InterPro" id="IPR006471">
    <property type="entry name" value="Formate_DH_gsu"/>
</dbReference>
<dbReference type="AlphaFoldDB" id="A0AA46TV95"/>
<organism evidence="16 17">
    <name type="scientific">Halomonas qinghailakensis</name>
    <dbReference type="NCBI Taxonomy" id="2937790"/>
    <lineage>
        <taxon>Bacteria</taxon>
        <taxon>Pseudomonadati</taxon>
        <taxon>Pseudomonadota</taxon>
        <taxon>Gammaproteobacteria</taxon>
        <taxon>Oceanospirillales</taxon>
        <taxon>Halomonadaceae</taxon>
        <taxon>Halomonas</taxon>
    </lineage>
</organism>
<dbReference type="SUPFAM" id="SSF81342">
    <property type="entry name" value="Transmembrane di-heme cytochromes"/>
    <property type="match status" value="1"/>
</dbReference>
<dbReference type="Proteomes" id="UP001164935">
    <property type="component" value="Chromosome"/>
</dbReference>
<feature type="compositionally biased region" description="Polar residues" evidence="13">
    <location>
        <begin position="357"/>
        <end position="371"/>
    </location>
</feature>
<dbReference type="EMBL" id="CP096973">
    <property type="protein sequence ID" value="UYO76187.1"/>
    <property type="molecule type" value="Genomic_DNA"/>
</dbReference>
<keyword evidence="16" id="KW-0560">Oxidoreductase</keyword>
<protein>
    <submittedName>
        <fullName evidence="16">Formate dehydrogenase subunit gamma</fullName>
        <ecNumber evidence="16">1.17.1.9</ecNumber>
    </submittedName>
</protein>
<evidence type="ECO:0000256" key="10">
    <source>
        <dbReference type="ARBA" id="ARBA00022989"/>
    </source>
</evidence>
<dbReference type="InterPro" id="IPR016174">
    <property type="entry name" value="Di-haem_cyt_TM"/>
</dbReference>
<feature type="region of interest" description="Disordered" evidence="13">
    <location>
        <begin position="350"/>
        <end position="371"/>
    </location>
</feature>
<keyword evidence="6" id="KW-0349">Heme</keyword>
<evidence type="ECO:0000256" key="7">
    <source>
        <dbReference type="ARBA" id="ARBA00022692"/>
    </source>
</evidence>
<evidence type="ECO:0000256" key="3">
    <source>
        <dbReference type="ARBA" id="ARBA00010747"/>
    </source>
</evidence>
<dbReference type="FunFam" id="1.20.950.20:FF:000002">
    <property type="entry name" value="Formate dehydrogenase cytochrome b556 subunit"/>
    <property type="match status" value="1"/>
</dbReference>
<dbReference type="PANTHER" id="PTHR30074">
    <property type="entry name" value="FORMATE DEHYDROGENASE, NITRATE-INDUCIBLE, CYTOCHROME B556 FDN SUBUNIT"/>
    <property type="match status" value="1"/>
</dbReference>
<dbReference type="Pfam" id="PF01292">
    <property type="entry name" value="Ni_hydr_CYTB"/>
    <property type="match status" value="1"/>
</dbReference>
<feature type="transmembrane region" description="Helical" evidence="14">
    <location>
        <begin position="198"/>
        <end position="218"/>
    </location>
</feature>
<evidence type="ECO:0000256" key="13">
    <source>
        <dbReference type="SAM" id="MobiDB-lite"/>
    </source>
</evidence>
<comment type="subcellular location">
    <subcellularLocation>
        <location evidence="2">Cell membrane</location>
        <topology evidence="2">Multi-pass membrane protein</topology>
    </subcellularLocation>
</comment>
<evidence type="ECO:0000259" key="15">
    <source>
        <dbReference type="Pfam" id="PF01292"/>
    </source>
</evidence>
<evidence type="ECO:0000256" key="4">
    <source>
        <dbReference type="ARBA" id="ARBA00022448"/>
    </source>
</evidence>
<feature type="transmembrane region" description="Helical" evidence="14">
    <location>
        <begin position="287"/>
        <end position="309"/>
    </location>
</feature>
<keyword evidence="17" id="KW-1185">Reference proteome</keyword>
<evidence type="ECO:0000313" key="16">
    <source>
        <dbReference type="EMBL" id="UYO76187.1"/>
    </source>
</evidence>
<keyword evidence="4" id="KW-0813">Transport</keyword>
<feature type="transmembrane region" description="Helical" evidence="14">
    <location>
        <begin position="149"/>
        <end position="167"/>
    </location>
</feature>
<dbReference type="GO" id="GO:0009326">
    <property type="term" value="C:formate dehydrogenase complex"/>
    <property type="evidence" value="ECO:0007669"/>
    <property type="project" value="InterPro"/>
</dbReference>
<evidence type="ECO:0000256" key="14">
    <source>
        <dbReference type="SAM" id="Phobius"/>
    </source>
</evidence>
<name>A0AA46TV95_9GAMM</name>
<feature type="transmembrane region" description="Helical" evidence="14">
    <location>
        <begin position="107"/>
        <end position="129"/>
    </location>
</feature>
<dbReference type="GO" id="GO:0036397">
    <property type="term" value="F:formate dehydrogenase (quinone) activity"/>
    <property type="evidence" value="ECO:0007669"/>
    <property type="project" value="TreeGrafter"/>
</dbReference>
<keyword evidence="7 14" id="KW-0812">Transmembrane</keyword>
<sequence length="371" mass="40855">MTSMTITTTTSQVPSQAPWLRAFFQRCWRVGILLLLVVASLGMSQLAVAQADTDREMVTAAPGISADQWRQVRSGETGPNYRDSRFDSNYNLINSSGETWRQIRNRWVSPFGLITVGGMIAVIALFYFIVGRKHLDEPRTGRKLFRWSLLMRSLHWTVATLFITLALTGLNLLFGKFVFRTLFGDAVWAWMISASKVLHNYLGPVFGILLVVLLLKLLKDNIPKKHDLQWFKMGGGLVGKGHPDAGFANGGEKAWYWLLATAGLVVVASGFVLDFPNYGQGRDTMQWANIIHAVGALGLTAVALGHIYIGTVGTEGSLEGMTTGYVDETWAKEHHNLWYEEVKDQALSEEEVAAQKAGSSSGGDVSATKPS</sequence>
<keyword evidence="11" id="KW-0408">Iron</keyword>
<evidence type="ECO:0000256" key="9">
    <source>
        <dbReference type="ARBA" id="ARBA00022982"/>
    </source>
</evidence>
<dbReference type="GO" id="GO:0046872">
    <property type="term" value="F:metal ion binding"/>
    <property type="evidence" value="ECO:0007669"/>
    <property type="project" value="UniProtKB-KW"/>
</dbReference>
<evidence type="ECO:0000256" key="6">
    <source>
        <dbReference type="ARBA" id="ARBA00022617"/>
    </source>
</evidence>
<dbReference type="GO" id="GO:0009061">
    <property type="term" value="P:anaerobic respiration"/>
    <property type="evidence" value="ECO:0007669"/>
    <property type="project" value="TreeGrafter"/>
</dbReference>
<evidence type="ECO:0000256" key="11">
    <source>
        <dbReference type="ARBA" id="ARBA00023004"/>
    </source>
</evidence>
<evidence type="ECO:0000256" key="2">
    <source>
        <dbReference type="ARBA" id="ARBA00004651"/>
    </source>
</evidence>
<dbReference type="KEGG" id="hqn:M0220_08600"/>
<reference evidence="16" key="1">
    <citation type="submission" date="2022-05" db="EMBL/GenBank/DDBJ databases">
        <title>Complete sequence of a novel PHA-producing Halomonas strain.</title>
        <authorList>
            <person name="Zheng Z."/>
        </authorList>
    </citation>
    <scope>NUCLEOTIDE SEQUENCE</scope>
    <source>
        <strain evidence="16">ZZQ-149</strain>
    </source>
</reference>
<dbReference type="EC" id="1.17.1.9" evidence="16"/>
<dbReference type="InterPro" id="IPR051817">
    <property type="entry name" value="FDH_cytochrome_b556_subunit"/>
</dbReference>
<dbReference type="GO" id="GO:0022904">
    <property type="term" value="P:respiratory electron transport chain"/>
    <property type="evidence" value="ECO:0007669"/>
    <property type="project" value="InterPro"/>
</dbReference>
<feature type="transmembrane region" description="Helical" evidence="14">
    <location>
        <begin position="254"/>
        <end position="275"/>
    </location>
</feature>
<keyword evidence="8" id="KW-0479">Metal-binding</keyword>
<dbReference type="GO" id="GO:0005886">
    <property type="term" value="C:plasma membrane"/>
    <property type="evidence" value="ECO:0007669"/>
    <property type="project" value="UniProtKB-SubCell"/>
</dbReference>
<dbReference type="InterPro" id="IPR011577">
    <property type="entry name" value="Cyt_b561_bac/Ni-Hgenase"/>
</dbReference>
<keyword evidence="10 14" id="KW-1133">Transmembrane helix</keyword>
<dbReference type="GO" id="GO:0009055">
    <property type="term" value="F:electron transfer activity"/>
    <property type="evidence" value="ECO:0007669"/>
    <property type="project" value="InterPro"/>
</dbReference>
<dbReference type="GO" id="GO:0008863">
    <property type="term" value="F:formate dehydrogenase (NAD+) activity"/>
    <property type="evidence" value="ECO:0007669"/>
    <property type="project" value="UniProtKB-EC"/>
</dbReference>
<comment type="similarity">
    <text evidence="3">Belongs to the formate dehydrogenase gamma subunit family.</text>
</comment>
<keyword evidence="12 14" id="KW-0472">Membrane</keyword>
<dbReference type="NCBIfam" id="TIGR01583">
    <property type="entry name" value="formate-DH-gamm"/>
    <property type="match status" value="1"/>
</dbReference>
<evidence type="ECO:0000256" key="8">
    <source>
        <dbReference type="ARBA" id="ARBA00022723"/>
    </source>
</evidence>
<comment type="cofactor">
    <cofactor evidence="1">
        <name>heme</name>
        <dbReference type="ChEBI" id="CHEBI:30413"/>
    </cofactor>
</comment>
<evidence type="ECO:0000313" key="17">
    <source>
        <dbReference type="Proteomes" id="UP001164935"/>
    </source>
</evidence>
<proteinExistence type="inferred from homology"/>
<dbReference type="Gene3D" id="1.20.950.20">
    <property type="entry name" value="Transmembrane di-heme cytochromes, Chain C"/>
    <property type="match status" value="1"/>
</dbReference>
<feature type="domain" description="Cytochrome b561 bacterial/Ni-hydrogenase" evidence="15">
    <location>
        <begin position="146"/>
        <end position="324"/>
    </location>
</feature>
<gene>
    <name evidence="16" type="ORF">M0220_08600</name>
</gene>
<keyword evidence="5" id="KW-1003">Cell membrane</keyword>
<evidence type="ECO:0000256" key="12">
    <source>
        <dbReference type="ARBA" id="ARBA00023136"/>
    </source>
</evidence>
<evidence type="ECO:0000256" key="1">
    <source>
        <dbReference type="ARBA" id="ARBA00001971"/>
    </source>
</evidence>
<accession>A0AA46TV95</accession>
<dbReference type="GO" id="GO:0015944">
    <property type="term" value="P:formate oxidation"/>
    <property type="evidence" value="ECO:0007669"/>
    <property type="project" value="UniProtKB-ARBA"/>
</dbReference>
<keyword evidence="9" id="KW-0249">Electron transport</keyword>
<dbReference type="PANTHER" id="PTHR30074:SF6">
    <property type="entry name" value="FORMATE DEHYDROGENASE GAMMA SUBUNIT"/>
    <property type="match status" value="1"/>
</dbReference>
<evidence type="ECO:0000256" key="5">
    <source>
        <dbReference type="ARBA" id="ARBA00022475"/>
    </source>
</evidence>